<protein>
    <submittedName>
        <fullName evidence="3">Holliday junction DNA helicase ruvB N-terminus</fullName>
    </submittedName>
</protein>
<reference evidence="3" key="1">
    <citation type="submission" date="2020-09" db="EMBL/GenBank/DDBJ databases">
        <title>Comparative genome analyses of four rice-infecting Rhizoctonia solani isolates reveal extensive enrichment of homogalacturonan modification genes.</title>
        <authorList>
            <person name="Lee D.-Y."/>
            <person name="Jeon J."/>
            <person name="Kim K.-T."/>
            <person name="Cheong K."/>
            <person name="Song H."/>
            <person name="Choi G."/>
            <person name="Ko J."/>
            <person name="Opiyo S.O."/>
            <person name="Zuo S."/>
            <person name="Madhav S."/>
            <person name="Lee Y.-H."/>
            <person name="Wang G.-L."/>
        </authorList>
    </citation>
    <scope>NUCLEOTIDE SEQUENCE</scope>
    <source>
        <strain evidence="3">AG1-IA B2</strain>
    </source>
</reference>
<name>A0A8H7I6R5_9AGAM</name>
<keyword evidence="3" id="KW-0347">Helicase</keyword>
<proteinExistence type="inferred from homology"/>
<dbReference type="PANTHER" id="PTHR48470:SF1">
    <property type="entry name" value="CELL DIVISION CONTROL PROTEIN 48 C ISOFORM 1"/>
    <property type="match status" value="1"/>
</dbReference>
<dbReference type="AlphaFoldDB" id="A0A8H7I6R5"/>
<dbReference type="InterPro" id="IPR003960">
    <property type="entry name" value="ATPase_AAA_CS"/>
</dbReference>
<sequence length="203" mass="22560">MSGESEKTLRDTFDEAKKNAPCLLFIDEIDAITPKRESAQREMERRIVAQFLTCMDDLAWENTDHKPVIVIGATNRPDSLDPALRRAGRFDHEISMGVPDEAGRQQASQWRVYYWGRAGHRSPSGCLGHIPVDASNNLLEKPDVPVDDIEMIPPDEQAAPSAYDQEQTTTPVTSALTTLLRSTTLTPEQLSKLTISLPDFLAA</sequence>
<dbReference type="InterPro" id="IPR055278">
    <property type="entry name" value="CDC48c"/>
</dbReference>
<dbReference type="PROSITE" id="PS00674">
    <property type="entry name" value="AAA"/>
    <property type="match status" value="1"/>
</dbReference>
<dbReference type="Gene3D" id="3.40.50.300">
    <property type="entry name" value="P-loop containing nucleotide triphosphate hydrolases"/>
    <property type="match status" value="1"/>
</dbReference>
<dbReference type="EMBL" id="JACYCF010000034">
    <property type="protein sequence ID" value="KAF8748765.1"/>
    <property type="molecule type" value="Genomic_DNA"/>
</dbReference>
<dbReference type="InterPro" id="IPR027417">
    <property type="entry name" value="P-loop_NTPase"/>
</dbReference>
<dbReference type="SUPFAM" id="SSF52540">
    <property type="entry name" value="P-loop containing nucleoside triphosphate hydrolases"/>
    <property type="match status" value="1"/>
</dbReference>
<dbReference type="Proteomes" id="UP000614334">
    <property type="component" value="Unassembled WGS sequence"/>
</dbReference>
<comment type="caution">
    <text evidence="3">The sequence shown here is derived from an EMBL/GenBank/DDBJ whole genome shotgun (WGS) entry which is preliminary data.</text>
</comment>
<dbReference type="GO" id="GO:0005524">
    <property type="term" value="F:ATP binding"/>
    <property type="evidence" value="ECO:0007669"/>
    <property type="project" value="UniProtKB-KW"/>
</dbReference>
<dbReference type="PANTHER" id="PTHR48470">
    <property type="entry name" value="CELL DIVISION CONTROL PROTEIN 48 C ISOFORM 1"/>
    <property type="match status" value="1"/>
</dbReference>
<dbReference type="GO" id="GO:0016887">
    <property type="term" value="F:ATP hydrolysis activity"/>
    <property type="evidence" value="ECO:0007669"/>
    <property type="project" value="InterPro"/>
</dbReference>
<keyword evidence="3" id="KW-0378">Hydrolase</keyword>
<dbReference type="GO" id="GO:0004386">
    <property type="term" value="F:helicase activity"/>
    <property type="evidence" value="ECO:0007669"/>
    <property type="project" value="UniProtKB-KW"/>
</dbReference>
<gene>
    <name evidence="3" type="ORF">RHS01_10567</name>
</gene>
<organism evidence="3 4">
    <name type="scientific">Rhizoctonia solani</name>
    <dbReference type="NCBI Taxonomy" id="456999"/>
    <lineage>
        <taxon>Eukaryota</taxon>
        <taxon>Fungi</taxon>
        <taxon>Dikarya</taxon>
        <taxon>Basidiomycota</taxon>
        <taxon>Agaricomycotina</taxon>
        <taxon>Agaricomycetes</taxon>
        <taxon>Cantharellales</taxon>
        <taxon>Ceratobasidiaceae</taxon>
        <taxon>Rhizoctonia</taxon>
    </lineage>
</organism>
<keyword evidence="1" id="KW-0547">Nucleotide-binding</keyword>
<dbReference type="Pfam" id="PF00004">
    <property type="entry name" value="AAA"/>
    <property type="match status" value="1"/>
</dbReference>
<comment type="similarity">
    <text evidence="1">Belongs to the AAA ATPase family.</text>
</comment>
<evidence type="ECO:0000313" key="3">
    <source>
        <dbReference type="EMBL" id="KAF8748765.1"/>
    </source>
</evidence>
<evidence type="ECO:0000313" key="4">
    <source>
        <dbReference type="Proteomes" id="UP000614334"/>
    </source>
</evidence>
<evidence type="ECO:0000256" key="1">
    <source>
        <dbReference type="RuleBase" id="RU003651"/>
    </source>
</evidence>
<feature type="domain" description="ATPase AAA-type core" evidence="2">
    <location>
        <begin position="2"/>
        <end position="96"/>
    </location>
</feature>
<accession>A0A8H7I6R5</accession>
<keyword evidence="1" id="KW-0067">ATP-binding</keyword>
<evidence type="ECO:0000259" key="2">
    <source>
        <dbReference type="Pfam" id="PF00004"/>
    </source>
</evidence>
<dbReference type="InterPro" id="IPR003959">
    <property type="entry name" value="ATPase_AAA_core"/>
</dbReference>